<keyword evidence="2" id="KW-0808">Transferase</keyword>
<dbReference type="EC" id="2.1.1.-" evidence="2"/>
<dbReference type="EMBL" id="BEXB01000019">
    <property type="protein sequence ID" value="GAY76938.1"/>
    <property type="molecule type" value="Genomic_DNA"/>
</dbReference>
<feature type="domain" description="Ribosomal RNA small subunit methyltransferase F first C-terminal" evidence="1">
    <location>
        <begin position="7"/>
        <end position="54"/>
    </location>
</feature>
<evidence type="ECO:0000259" key="1">
    <source>
        <dbReference type="Pfam" id="PF17126"/>
    </source>
</evidence>
<organism evidence="2 3">
    <name type="scientific">Sporolactobacillus inulinus</name>
    <dbReference type="NCBI Taxonomy" id="2078"/>
    <lineage>
        <taxon>Bacteria</taxon>
        <taxon>Bacillati</taxon>
        <taxon>Bacillota</taxon>
        <taxon>Bacilli</taxon>
        <taxon>Bacillales</taxon>
        <taxon>Sporolactobacillaceae</taxon>
        <taxon>Sporolactobacillus</taxon>
    </lineage>
</organism>
<gene>
    <name evidence="2" type="ORF">NBRC111894_2492</name>
</gene>
<dbReference type="GO" id="GO:0032259">
    <property type="term" value="P:methylation"/>
    <property type="evidence" value="ECO:0007669"/>
    <property type="project" value="UniProtKB-KW"/>
</dbReference>
<dbReference type="Proteomes" id="UP000319716">
    <property type="component" value="Unassembled WGS sequence"/>
</dbReference>
<proteinExistence type="predicted"/>
<dbReference type="GO" id="GO:0008168">
    <property type="term" value="F:methyltransferase activity"/>
    <property type="evidence" value="ECO:0007669"/>
    <property type="project" value="UniProtKB-KW"/>
</dbReference>
<name>A0A4Y1ZEJ6_9BACL</name>
<dbReference type="CDD" id="cd21147">
    <property type="entry name" value="RsmF_methylt_CTD1"/>
    <property type="match status" value="1"/>
</dbReference>
<dbReference type="Pfam" id="PF17126">
    <property type="entry name" value="RsmF_methylt_CI"/>
    <property type="match status" value="1"/>
</dbReference>
<comment type="caution">
    <text evidence="2">The sequence shown here is derived from an EMBL/GenBank/DDBJ whole genome shotgun (WGS) entry which is preliminary data.</text>
</comment>
<reference evidence="2 3" key="1">
    <citation type="submission" date="2017-11" db="EMBL/GenBank/DDBJ databases">
        <title>Draft Genome Sequence of Sporolactobacillus inulinus NBRC 111894 Isolated from Koso, a Japanese Sugar-Vegetable Fermented Beverage.</title>
        <authorList>
            <person name="Chiou T.Y."/>
            <person name="Oshima K."/>
            <person name="Suda W."/>
            <person name="Hattori M."/>
            <person name="Takahashi T."/>
        </authorList>
    </citation>
    <scope>NUCLEOTIDE SEQUENCE [LARGE SCALE GENOMIC DNA]</scope>
    <source>
        <strain evidence="2 3">NBRC111894</strain>
    </source>
</reference>
<evidence type="ECO:0000313" key="3">
    <source>
        <dbReference type="Proteomes" id="UP000319716"/>
    </source>
</evidence>
<accession>A0A4Y1ZEJ6</accession>
<dbReference type="AlphaFoldDB" id="A0A4Y1ZEJ6"/>
<protein>
    <submittedName>
        <fullName evidence="2">tRNA/RNA cytosine-C5-methylase</fullName>
        <ecNumber evidence="2">2.1.1.-</ecNumber>
    </submittedName>
</protein>
<keyword evidence="2" id="KW-0489">Methyltransferase</keyword>
<evidence type="ECO:0000313" key="2">
    <source>
        <dbReference type="EMBL" id="GAY76938.1"/>
    </source>
</evidence>
<dbReference type="InterPro" id="IPR031340">
    <property type="entry name" value="RsmF_methylt_CI"/>
</dbReference>
<sequence length="80" mass="9206">MSDYRAFEEQTLCEKLAGSFHWLGRQLFLLPNACPDLGKVKVVRAGLHLGEQKRIVSNRTMPWPWHCVRICFKSVCVVGF</sequence>